<comment type="caution">
    <text evidence="2">The sequence shown here is derived from an EMBL/GenBank/DDBJ whole genome shotgun (WGS) entry which is preliminary data.</text>
</comment>
<dbReference type="GO" id="GO:0009116">
    <property type="term" value="P:nucleoside metabolic process"/>
    <property type="evidence" value="ECO:0007669"/>
    <property type="project" value="InterPro"/>
</dbReference>
<dbReference type="GO" id="GO:0003824">
    <property type="term" value="F:catalytic activity"/>
    <property type="evidence" value="ECO:0007669"/>
    <property type="project" value="InterPro"/>
</dbReference>
<dbReference type="InterPro" id="IPR053137">
    <property type="entry name" value="NLR-like"/>
</dbReference>
<reference evidence="2" key="1">
    <citation type="journal article" date="2019" name="Beilstein J. Org. Chem.">
        <title>Nanangenines: drimane sesquiterpenoids as the dominant metabolite cohort of a novel Australian fungus, Aspergillus nanangensis.</title>
        <authorList>
            <person name="Lacey H.J."/>
            <person name="Gilchrist C.L.M."/>
            <person name="Crombie A."/>
            <person name="Kalaitzis J.A."/>
            <person name="Vuong D."/>
            <person name="Rutledge P.J."/>
            <person name="Turner P."/>
            <person name="Pitt J.I."/>
            <person name="Lacey E."/>
            <person name="Chooi Y.H."/>
            <person name="Piggott A.M."/>
        </authorList>
    </citation>
    <scope>NUCLEOTIDE SEQUENCE</scope>
    <source>
        <strain evidence="2">MST-FP2251</strain>
    </source>
</reference>
<sequence length="176" mass="19995">MKPEYQYPGVNRDTLFDSNYVHVKDESSCDKCTGGRWPRIRPHDGPNVFYGLIASGSQVVRDASHRERLRKQNVICVEMEAAGVMRTTTDCLVVRGICDFADSHKNKEWQEYAAAAAAAYAKLSLSYMPESVDHISVRVPSRLEALTGPIHLHDRKRTVPSADHDQPLELKRHRRH</sequence>
<dbReference type="SUPFAM" id="SSF53167">
    <property type="entry name" value="Purine and uridine phosphorylases"/>
    <property type="match status" value="1"/>
</dbReference>
<proteinExistence type="predicted"/>
<gene>
    <name evidence="2" type="ORF">FE257_008052</name>
</gene>
<dbReference type="AlphaFoldDB" id="A0AAD4GTX5"/>
<reference evidence="2" key="2">
    <citation type="submission" date="2020-02" db="EMBL/GenBank/DDBJ databases">
        <authorList>
            <person name="Gilchrist C.L.M."/>
            <person name="Chooi Y.-H."/>
        </authorList>
    </citation>
    <scope>NUCLEOTIDE SEQUENCE</scope>
    <source>
        <strain evidence="2">MST-FP2251</strain>
    </source>
</reference>
<keyword evidence="3" id="KW-1185">Reference proteome</keyword>
<evidence type="ECO:0008006" key="4">
    <source>
        <dbReference type="Google" id="ProtNLM"/>
    </source>
</evidence>
<feature type="region of interest" description="Disordered" evidence="1">
    <location>
        <begin position="155"/>
        <end position="176"/>
    </location>
</feature>
<evidence type="ECO:0000313" key="2">
    <source>
        <dbReference type="EMBL" id="KAF9889075.1"/>
    </source>
</evidence>
<name>A0AAD4GTX5_ASPNN</name>
<dbReference type="PANTHER" id="PTHR46082:SF11">
    <property type="entry name" value="AAA+ ATPASE DOMAIN-CONTAINING PROTEIN-RELATED"/>
    <property type="match status" value="1"/>
</dbReference>
<evidence type="ECO:0000313" key="3">
    <source>
        <dbReference type="Proteomes" id="UP001194746"/>
    </source>
</evidence>
<organism evidence="2 3">
    <name type="scientific">Aspergillus nanangensis</name>
    <dbReference type="NCBI Taxonomy" id="2582783"/>
    <lineage>
        <taxon>Eukaryota</taxon>
        <taxon>Fungi</taxon>
        <taxon>Dikarya</taxon>
        <taxon>Ascomycota</taxon>
        <taxon>Pezizomycotina</taxon>
        <taxon>Eurotiomycetes</taxon>
        <taxon>Eurotiomycetidae</taxon>
        <taxon>Eurotiales</taxon>
        <taxon>Aspergillaceae</taxon>
        <taxon>Aspergillus</taxon>
        <taxon>Aspergillus subgen. Circumdati</taxon>
    </lineage>
</organism>
<dbReference type="InterPro" id="IPR035994">
    <property type="entry name" value="Nucleoside_phosphorylase_sf"/>
</dbReference>
<evidence type="ECO:0000256" key="1">
    <source>
        <dbReference type="SAM" id="MobiDB-lite"/>
    </source>
</evidence>
<accession>A0AAD4GTX5</accession>
<dbReference type="Gene3D" id="3.40.50.1580">
    <property type="entry name" value="Nucleoside phosphorylase domain"/>
    <property type="match status" value="1"/>
</dbReference>
<dbReference type="Proteomes" id="UP001194746">
    <property type="component" value="Unassembled WGS sequence"/>
</dbReference>
<dbReference type="PANTHER" id="PTHR46082">
    <property type="entry name" value="ATP/GTP-BINDING PROTEIN-RELATED"/>
    <property type="match status" value="1"/>
</dbReference>
<protein>
    <recommendedName>
        <fullName evidence="4">Nucleoside phosphorylase domain-containing protein</fullName>
    </recommendedName>
</protein>
<dbReference type="EMBL" id="VCAU01000040">
    <property type="protein sequence ID" value="KAF9889075.1"/>
    <property type="molecule type" value="Genomic_DNA"/>
</dbReference>